<organism evidence="6 7">
    <name type="scientific">Echinicola arenosa</name>
    <dbReference type="NCBI Taxonomy" id="2774144"/>
    <lineage>
        <taxon>Bacteria</taxon>
        <taxon>Pseudomonadati</taxon>
        <taxon>Bacteroidota</taxon>
        <taxon>Cytophagia</taxon>
        <taxon>Cytophagales</taxon>
        <taxon>Cyclobacteriaceae</taxon>
        <taxon>Echinicola</taxon>
    </lineage>
</organism>
<feature type="domain" description="SbsA Ig-like" evidence="4">
    <location>
        <begin position="33"/>
        <end position="133"/>
    </location>
</feature>
<feature type="domain" description="Rhamnogalacturonan lyase" evidence="5">
    <location>
        <begin position="179"/>
        <end position="209"/>
    </location>
</feature>
<sequence>MNKRFYQIVLATIAIIFCYACAKQSSPMGGPKDEAPPQLLSSNPKDQSLNIKPEQIILEFNEYIKADNPIRNIIITPSLEKDKMEILPIKNTLKIKLNQELEDSTTYVFNFQKSIQDISENNPAENLKLVFSTGRMIDSLSFSGKVDFIFPPKTQEIKDVLVGLYRIQDDTMDVFSDPPYYLTQADSSGNFEITNIKGGKYRAYAFQDNNNTSKAEFKSEQYSFITDTVSIMEDVTNAHFSLYRGDLSDFKVNRTSAIGSNFDVVLSKSPASLRVEHPDIGQKLFYRLDEKQIRFYHTEIRDDSTQVKLIVQDSVGFKIDTTLYASFMNSDRKAQLLEVTLGKNKEFNQSINTDFSFNKPVNVIHYDSLYIQYDSASFIQIKPEHLSFKDSARRTELVLTVPINDTLSISNYNLLAADSTFEDVEGQYNKKSIKTNFKKQNTDDLADEVSGKILTDELPIIVQLLNTDETVVKEIYLTENFDYSFKKIKAGEYKIRAIIDRNGNKKWDPGNYQDKRQPEPVYYYFNQESKSYKVLLRGKWTNNDVNIDARRETGLPQTPIEEPKEVEEISPNEM</sequence>
<reference evidence="6 7" key="1">
    <citation type="submission" date="2020-09" db="EMBL/GenBank/DDBJ databases">
        <title>Echinicola sp. CAU 1574 isolated from sand of Sido Beach.</title>
        <authorList>
            <person name="Kim W."/>
        </authorList>
    </citation>
    <scope>NUCLEOTIDE SEQUENCE [LARGE SCALE GENOMIC DNA]</scope>
    <source>
        <strain evidence="6 7">CAU 1574</strain>
    </source>
</reference>
<dbReference type="PROSITE" id="PS00092">
    <property type="entry name" value="N6_MTASE"/>
    <property type="match status" value="1"/>
</dbReference>
<feature type="signal peptide" evidence="3">
    <location>
        <begin position="1"/>
        <end position="22"/>
    </location>
</feature>
<protein>
    <submittedName>
        <fullName evidence="6">Ig-like domain-containing protein</fullName>
    </submittedName>
</protein>
<dbReference type="Gene3D" id="2.60.40.1120">
    <property type="entry name" value="Carboxypeptidase-like, regulatory domain"/>
    <property type="match status" value="1"/>
</dbReference>
<proteinExistence type="predicted"/>
<dbReference type="EMBL" id="JACYTQ010000002">
    <property type="protein sequence ID" value="MBD8488890.1"/>
    <property type="molecule type" value="Genomic_DNA"/>
</dbReference>
<evidence type="ECO:0000313" key="7">
    <source>
        <dbReference type="Proteomes" id="UP000647133"/>
    </source>
</evidence>
<dbReference type="Proteomes" id="UP000647133">
    <property type="component" value="Unassembled WGS sequence"/>
</dbReference>
<evidence type="ECO:0000256" key="3">
    <source>
        <dbReference type="SAM" id="SignalP"/>
    </source>
</evidence>
<evidence type="ECO:0000256" key="1">
    <source>
        <dbReference type="ARBA" id="ARBA00022729"/>
    </source>
</evidence>
<gene>
    <name evidence="6" type="ORF">IFO69_09055</name>
</gene>
<comment type="caution">
    <text evidence="6">The sequence shown here is derived from an EMBL/GenBank/DDBJ whole genome shotgun (WGS) entry which is preliminary data.</text>
</comment>
<dbReference type="Pfam" id="PF13205">
    <property type="entry name" value="Big_5"/>
    <property type="match status" value="1"/>
</dbReference>
<dbReference type="InterPro" id="IPR002052">
    <property type="entry name" value="DNA_methylase_N6_adenine_CS"/>
</dbReference>
<evidence type="ECO:0000259" key="5">
    <source>
        <dbReference type="Pfam" id="PF14686"/>
    </source>
</evidence>
<evidence type="ECO:0000256" key="2">
    <source>
        <dbReference type="SAM" id="MobiDB-lite"/>
    </source>
</evidence>
<dbReference type="InterPro" id="IPR029413">
    <property type="entry name" value="RG-lyase_II"/>
</dbReference>
<evidence type="ECO:0000259" key="4">
    <source>
        <dbReference type="Pfam" id="PF13205"/>
    </source>
</evidence>
<keyword evidence="1 3" id="KW-0732">Signal</keyword>
<dbReference type="InterPro" id="IPR032812">
    <property type="entry name" value="SbsA_Ig"/>
</dbReference>
<feature type="chain" id="PRO_5046194226" evidence="3">
    <location>
        <begin position="23"/>
        <end position="574"/>
    </location>
</feature>
<accession>A0ABR9AJK1</accession>
<keyword evidence="7" id="KW-1185">Reference proteome</keyword>
<dbReference type="Pfam" id="PF14686">
    <property type="entry name" value="fn3_3"/>
    <property type="match status" value="1"/>
</dbReference>
<evidence type="ECO:0000313" key="6">
    <source>
        <dbReference type="EMBL" id="MBD8488890.1"/>
    </source>
</evidence>
<name>A0ABR9AJK1_9BACT</name>
<feature type="region of interest" description="Disordered" evidence="2">
    <location>
        <begin position="550"/>
        <end position="574"/>
    </location>
</feature>